<sequence>MVLNKIGKVILNASVRAFSNTVKPGVLSAFQEISLNEQCIIVDERDKVLGSASKLDCHRIHSDGSLILHRAFSLFIFNSKGEMLVQQRSPNKVTFPHYIANACCSHPLYEIEEERDEKDAVGVKFAAQRRIKIELGIPKEQTEIDDFHYITRILYKSSDNNKWGEHELDYILFLIKDVDIVPNPEEVSFVQFIPQKDFDDFIANLQYPVSPWLKLCAKHFLHKWWNNLDNLNKIKDHTSIHRLS</sequence>
<dbReference type="GO" id="GO:0046872">
    <property type="term" value="F:metal ion binding"/>
    <property type="evidence" value="ECO:0007669"/>
    <property type="project" value="UniProtKB-KW"/>
</dbReference>
<evidence type="ECO:0000256" key="11">
    <source>
        <dbReference type="ARBA" id="ARBA00022955"/>
    </source>
</evidence>
<evidence type="ECO:0000256" key="1">
    <source>
        <dbReference type="ARBA" id="ARBA00000374"/>
    </source>
</evidence>
<keyword evidence="10" id="KW-0460">Magnesium</keyword>
<dbReference type="InterPro" id="IPR015797">
    <property type="entry name" value="NUDIX_hydrolase-like_dom_sf"/>
</dbReference>
<evidence type="ECO:0000256" key="9">
    <source>
        <dbReference type="ARBA" id="ARBA00022778"/>
    </source>
</evidence>
<dbReference type="NCBIfam" id="TIGR02150">
    <property type="entry name" value="IPP_isom_1"/>
    <property type="match status" value="1"/>
</dbReference>
<keyword evidence="9" id="KW-0756">Sterol biosynthesis</keyword>
<dbReference type="EMBL" id="JAWJWE010000003">
    <property type="protein sequence ID" value="KAK6639747.1"/>
    <property type="molecule type" value="Genomic_DNA"/>
</dbReference>
<dbReference type="GO" id="GO:0006695">
    <property type="term" value="P:cholesterol biosynthetic process"/>
    <property type="evidence" value="ECO:0007669"/>
    <property type="project" value="UniProtKB-KW"/>
</dbReference>
<evidence type="ECO:0000256" key="3">
    <source>
        <dbReference type="ARBA" id="ARBA00003951"/>
    </source>
</evidence>
<keyword evidence="9" id="KW-0153">Cholesterol metabolism</keyword>
<dbReference type="Gene3D" id="3.90.79.10">
    <property type="entry name" value="Nucleoside Triphosphate Pyrophosphohydrolase"/>
    <property type="match status" value="1"/>
</dbReference>
<dbReference type="InterPro" id="IPR011876">
    <property type="entry name" value="IsopentenylPP_isomerase_typ1"/>
</dbReference>
<evidence type="ECO:0000256" key="13">
    <source>
        <dbReference type="ARBA" id="ARBA00023229"/>
    </source>
</evidence>
<dbReference type="PANTHER" id="PTHR10885:SF0">
    <property type="entry name" value="ISOPENTENYL-DIPHOSPHATE DELTA-ISOMERASE"/>
    <property type="match status" value="1"/>
</dbReference>
<evidence type="ECO:0000256" key="14">
    <source>
        <dbReference type="ARBA" id="ARBA00023235"/>
    </source>
</evidence>
<dbReference type="PROSITE" id="PS51462">
    <property type="entry name" value="NUDIX"/>
    <property type="match status" value="1"/>
</dbReference>
<comment type="similarity">
    <text evidence="5">Belongs to the IPP isomerase type 1 family.</text>
</comment>
<keyword evidence="9" id="KW-1207">Sterol metabolism</keyword>
<dbReference type="Pfam" id="PF00293">
    <property type="entry name" value="NUDIX"/>
    <property type="match status" value="1"/>
</dbReference>
<dbReference type="CDD" id="cd02885">
    <property type="entry name" value="NUDIX_IPP_Isomerase"/>
    <property type="match status" value="1"/>
</dbReference>
<keyword evidence="7" id="KW-0444">Lipid biosynthesis</keyword>
<dbReference type="PANTHER" id="PTHR10885">
    <property type="entry name" value="ISOPENTENYL-DIPHOSPHATE DELTA-ISOMERASE"/>
    <property type="match status" value="1"/>
</dbReference>
<organism evidence="16 17">
    <name type="scientific">Polyplax serrata</name>
    <name type="common">Common mouse louse</name>
    <dbReference type="NCBI Taxonomy" id="468196"/>
    <lineage>
        <taxon>Eukaryota</taxon>
        <taxon>Metazoa</taxon>
        <taxon>Ecdysozoa</taxon>
        <taxon>Arthropoda</taxon>
        <taxon>Hexapoda</taxon>
        <taxon>Insecta</taxon>
        <taxon>Pterygota</taxon>
        <taxon>Neoptera</taxon>
        <taxon>Paraneoptera</taxon>
        <taxon>Psocodea</taxon>
        <taxon>Troctomorpha</taxon>
        <taxon>Phthiraptera</taxon>
        <taxon>Anoplura</taxon>
        <taxon>Polyplacidae</taxon>
        <taxon>Polyplax</taxon>
    </lineage>
</organism>
<comment type="pathway">
    <text evidence="4">Isoprenoid biosynthesis; dimethylallyl diphosphate biosynthesis; dimethylallyl diphosphate from isopentenyl diphosphate: step 1/1.</text>
</comment>
<reference evidence="16 17" key="1">
    <citation type="submission" date="2023-10" db="EMBL/GenBank/DDBJ databases">
        <title>Genomes of two closely related lineages of the louse Polyplax serrata with different host specificities.</title>
        <authorList>
            <person name="Martinu J."/>
            <person name="Tarabai H."/>
            <person name="Stefka J."/>
            <person name="Hypsa V."/>
        </authorList>
    </citation>
    <scope>NUCLEOTIDE SEQUENCE [LARGE SCALE GENOMIC DNA]</scope>
    <source>
        <strain evidence="16">HR10_N</strain>
    </source>
</reference>
<keyword evidence="9" id="KW-0152">Cholesterol biosynthesis</keyword>
<keyword evidence="11" id="KW-0752">Steroid biosynthesis</keyword>
<dbReference type="SUPFAM" id="SSF55811">
    <property type="entry name" value="Nudix"/>
    <property type="match status" value="1"/>
</dbReference>
<comment type="caution">
    <text evidence="16">The sequence shown here is derived from an EMBL/GenBank/DDBJ whole genome shotgun (WGS) entry which is preliminary data.</text>
</comment>
<evidence type="ECO:0000256" key="8">
    <source>
        <dbReference type="ARBA" id="ARBA00022723"/>
    </source>
</evidence>
<evidence type="ECO:0000256" key="5">
    <source>
        <dbReference type="ARBA" id="ARBA00007579"/>
    </source>
</evidence>
<gene>
    <name evidence="16" type="ORF">RUM43_008022</name>
</gene>
<evidence type="ECO:0000313" key="16">
    <source>
        <dbReference type="EMBL" id="KAK6639747.1"/>
    </source>
</evidence>
<evidence type="ECO:0000256" key="2">
    <source>
        <dbReference type="ARBA" id="ARBA00001946"/>
    </source>
</evidence>
<accession>A0AAN8PNI2</accession>
<proteinExistence type="inferred from homology"/>
<evidence type="ECO:0000256" key="6">
    <source>
        <dbReference type="ARBA" id="ARBA00012057"/>
    </source>
</evidence>
<dbReference type="Proteomes" id="UP001372834">
    <property type="component" value="Unassembled WGS sequence"/>
</dbReference>
<name>A0AAN8PNI2_POLSC</name>
<dbReference type="GO" id="GO:0009240">
    <property type="term" value="P:isopentenyl diphosphate biosynthetic process"/>
    <property type="evidence" value="ECO:0007669"/>
    <property type="project" value="TreeGrafter"/>
</dbReference>
<comment type="function">
    <text evidence="3">Catalyzes the 1,3-allylic rearrangement of the homoallylic substrate isopentenyl (IPP) to its highly electrophilic allylic isomer, dimethylallyl diphosphate (DMAPP).</text>
</comment>
<dbReference type="AlphaFoldDB" id="A0AAN8PNI2"/>
<keyword evidence="12" id="KW-0443">Lipid metabolism</keyword>
<dbReference type="FunFam" id="3.90.79.10:FF:000012">
    <property type="entry name" value="Isopentenyl-diphosphate Delta-isomerase 1"/>
    <property type="match status" value="1"/>
</dbReference>
<feature type="domain" description="Nudix hydrolase" evidence="15">
    <location>
        <begin position="67"/>
        <end position="215"/>
    </location>
</feature>
<dbReference type="GO" id="GO:0005737">
    <property type="term" value="C:cytoplasm"/>
    <property type="evidence" value="ECO:0007669"/>
    <property type="project" value="TreeGrafter"/>
</dbReference>
<keyword evidence="14" id="KW-0413">Isomerase</keyword>
<evidence type="ECO:0000256" key="12">
    <source>
        <dbReference type="ARBA" id="ARBA00023098"/>
    </source>
</evidence>
<dbReference type="PIRSF" id="PIRSF018427">
    <property type="entry name" value="Isopntndiph_ism"/>
    <property type="match status" value="1"/>
</dbReference>
<comment type="catalytic activity">
    <reaction evidence="1">
        <text>isopentenyl diphosphate = dimethylallyl diphosphate</text>
        <dbReference type="Rhea" id="RHEA:23284"/>
        <dbReference type="ChEBI" id="CHEBI:57623"/>
        <dbReference type="ChEBI" id="CHEBI:128769"/>
        <dbReference type="EC" id="5.3.3.2"/>
    </reaction>
</comment>
<protein>
    <recommendedName>
        <fullName evidence="6">isopentenyl-diphosphate Delta-isomerase</fullName>
        <ecNumber evidence="6">5.3.3.2</ecNumber>
    </recommendedName>
</protein>
<dbReference type="EC" id="5.3.3.2" evidence="6"/>
<evidence type="ECO:0000256" key="4">
    <source>
        <dbReference type="ARBA" id="ARBA00004826"/>
    </source>
</evidence>
<evidence type="ECO:0000259" key="15">
    <source>
        <dbReference type="PROSITE" id="PS51462"/>
    </source>
</evidence>
<dbReference type="GO" id="GO:0004452">
    <property type="term" value="F:isopentenyl-diphosphate delta-isomerase activity"/>
    <property type="evidence" value="ECO:0007669"/>
    <property type="project" value="UniProtKB-EC"/>
</dbReference>
<keyword evidence="9" id="KW-0753">Steroid metabolism</keyword>
<evidence type="ECO:0000256" key="10">
    <source>
        <dbReference type="ARBA" id="ARBA00022842"/>
    </source>
</evidence>
<dbReference type="InterPro" id="IPR000086">
    <property type="entry name" value="NUDIX_hydrolase_dom"/>
</dbReference>
<evidence type="ECO:0000313" key="17">
    <source>
        <dbReference type="Proteomes" id="UP001372834"/>
    </source>
</evidence>
<keyword evidence="8" id="KW-0479">Metal-binding</keyword>
<evidence type="ECO:0000256" key="7">
    <source>
        <dbReference type="ARBA" id="ARBA00022516"/>
    </source>
</evidence>
<keyword evidence="13" id="KW-0414">Isoprene biosynthesis</keyword>
<comment type="cofactor">
    <cofactor evidence="2">
        <name>Mg(2+)</name>
        <dbReference type="ChEBI" id="CHEBI:18420"/>
    </cofactor>
</comment>